<reference evidence="2" key="1">
    <citation type="submission" date="2016-07" db="EMBL/GenBank/DDBJ databases">
        <title>Microvirga ossetica sp. nov. a new species of rhizobia isolated from root nodules of the legume species Vicia alpestris Steven originated from North Ossetia region in the Caucasus.</title>
        <authorList>
            <person name="Safronova V.I."/>
            <person name="Kuznetsova I.G."/>
            <person name="Sazanova A.L."/>
            <person name="Belimov A."/>
            <person name="Andronov E."/>
            <person name="Osledkin Y.S."/>
            <person name="Onishchuk O.P."/>
            <person name="Kurchak O.N."/>
            <person name="Shaposhnikov A.I."/>
            <person name="Willems A."/>
            <person name="Tikhonovich I.A."/>
        </authorList>
    </citation>
    <scope>NUCLEOTIDE SEQUENCE [LARGE SCALE GENOMIC DNA]</scope>
    <source>
        <strain evidence="2">V5/3M</strain>
        <plasmid evidence="2">unnamed3</plasmid>
    </source>
</reference>
<name>A0A1B2ETR1_9HYPH</name>
<dbReference type="InterPro" id="IPR031329">
    <property type="entry name" value="NEUT/ALK_ceramidase_N"/>
</dbReference>
<feature type="domain" description="Neutral/alkaline non-lysosomal ceramidase N-terminal" evidence="1">
    <location>
        <begin position="4"/>
        <end position="199"/>
    </location>
</feature>
<dbReference type="Pfam" id="PF04734">
    <property type="entry name" value="Ceramidase_alk"/>
    <property type="match status" value="1"/>
</dbReference>
<geneLocation type="plasmid" evidence="2">
    <name>unnamed3</name>
</geneLocation>
<evidence type="ECO:0000313" key="2">
    <source>
        <dbReference type="EMBL" id="ANY83376.1"/>
    </source>
</evidence>
<protein>
    <submittedName>
        <fullName evidence="2">Alkaline ceramidase</fullName>
    </submittedName>
</protein>
<dbReference type="RefSeq" id="WP_099514387.1">
    <property type="nucleotide sequence ID" value="NZ_CP016618.1"/>
</dbReference>
<proteinExistence type="predicted"/>
<sequence>MISAGTALVDITPPAGLALSGFAARTEPALGAHDPLTVRAVVVENTALVVADVIGLHGDMVRRIRERCVLPADNVVVAALHTHGAPNSMIGRLSNQADTAYLEQLEAACVQAIDKAVSSARPARLTAGWGADPGVARNRRHAGGTIDSALPVLHIRDAASNPIAVIVAYACHPVVLGADNRLWTADYPHYVRQRLESAYPRAMALFLTGCAGDANTGHSAHASISLATNANRSFESAQVYGERIAAAACQADGAPLGEHVSAATRTLHVNLERREAEPPKVMAERWYHERRTADAARAALLTHWIFWATEIAGRPLRPVEMRVSVLNWGGMPIVALPGEIFAETALQIRQAMPIDPGFVVGFADDNPGYIPPASEYAFGGYEVDEAHRFYGQPATFAPGSAESLAEAAITLLSGRSEQGNRPAEPQGAA</sequence>
<dbReference type="EMBL" id="CP016618">
    <property type="protein sequence ID" value="ANY83376.1"/>
    <property type="molecule type" value="Genomic_DNA"/>
</dbReference>
<dbReference type="OrthoDB" id="622550at2"/>
<evidence type="ECO:0000259" key="1">
    <source>
        <dbReference type="Pfam" id="PF04734"/>
    </source>
</evidence>
<dbReference type="KEGG" id="moc:BB934_34345"/>
<dbReference type="AlphaFoldDB" id="A0A1B2ETR1"/>
<accession>A0A1B2ETR1</accession>
<organism evidence="2">
    <name type="scientific">Microvirga ossetica</name>
    <dbReference type="NCBI Taxonomy" id="1882682"/>
    <lineage>
        <taxon>Bacteria</taxon>
        <taxon>Pseudomonadati</taxon>
        <taxon>Pseudomonadota</taxon>
        <taxon>Alphaproteobacteria</taxon>
        <taxon>Hyphomicrobiales</taxon>
        <taxon>Methylobacteriaceae</taxon>
        <taxon>Microvirga</taxon>
    </lineage>
</organism>
<keyword evidence="2" id="KW-0614">Plasmid</keyword>
<gene>
    <name evidence="2" type="ORF">BB934_34345</name>
</gene>